<dbReference type="Gene3D" id="3.60.21.10">
    <property type="match status" value="1"/>
</dbReference>
<evidence type="ECO:0000259" key="2">
    <source>
        <dbReference type="Pfam" id="PF00149"/>
    </source>
</evidence>
<gene>
    <name evidence="3" type="ORF">BN1050_01612</name>
</gene>
<reference evidence="3" key="1">
    <citation type="submission" date="2014-07" db="EMBL/GenBank/DDBJ databases">
        <authorList>
            <person name="Urmite Genomes Urmite Genomes"/>
        </authorList>
    </citation>
    <scope>NUCLEOTIDE SEQUENCE</scope>
    <source>
        <strain evidence="3">13S34_air</strain>
    </source>
</reference>
<dbReference type="AlphaFoldDB" id="A0A078MDP0"/>
<dbReference type="InterPro" id="IPR051158">
    <property type="entry name" value="Metallophosphoesterase_sf"/>
</dbReference>
<name>A0A078MDP0_9BACL</name>
<organism evidence="3">
    <name type="scientific">Metalysinibacillus saudimassiliensis</name>
    <dbReference type="NCBI Taxonomy" id="1461583"/>
    <lineage>
        <taxon>Bacteria</taxon>
        <taxon>Bacillati</taxon>
        <taxon>Bacillota</taxon>
        <taxon>Bacilli</taxon>
        <taxon>Bacillales</taxon>
        <taxon>Caryophanaceae</taxon>
        <taxon>Metalysinibacillus</taxon>
    </lineage>
</organism>
<evidence type="ECO:0000313" key="3">
    <source>
        <dbReference type="EMBL" id="CEA03572.1"/>
    </source>
</evidence>
<dbReference type="PANTHER" id="PTHR31302:SF0">
    <property type="entry name" value="TRANSMEMBRANE PROTEIN WITH METALLOPHOSPHOESTERASE DOMAIN"/>
    <property type="match status" value="1"/>
</dbReference>
<feature type="transmembrane region" description="Helical" evidence="1">
    <location>
        <begin position="64"/>
        <end position="82"/>
    </location>
</feature>
<dbReference type="PANTHER" id="PTHR31302">
    <property type="entry name" value="TRANSMEMBRANE PROTEIN WITH METALLOPHOSPHOESTERASE DOMAIN-RELATED"/>
    <property type="match status" value="1"/>
</dbReference>
<dbReference type="EMBL" id="LN483075">
    <property type="protein sequence ID" value="CEA03572.1"/>
    <property type="molecule type" value="Genomic_DNA"/>
</dbReference>
<dbReference type="InterPro" id="IPR029052">
    <property type="entry name" value="Metallo-depent_PP-like"/>
</dbReference>
<proteinExistence type="predicted"/>
<feature type="transmembrane region" description="Helical" evidence="1">
    <location>
        <begin position="31"/>
        <end position="52"/>
    </location>
</feature>
<evidence type="ECO:0000256" key="1">
    <source>
        <dbReference type="SAM" id="Phobius"/>
    </source>
</evidence>
<dbReference type="InterPro" id="IPR004843">
    <property type="entry name" value="Calcineurin-like_PHP"/>
</dbReference>
<dbReference type="GO" id="GO:0016787">
    <property type="term" value="F:hydrolase activity"/>
    <property type="evidence" value="ECO:0007669"/>
    <property type="project" value="InterPro"/>
</dbReference>
<dbReference type="HOGENOM" id="CLU_025443_0_0_9"/>
<keyword evidence="1" id="KW-0472">Membrane</keyword>
<keyword evidence="1" id="KW-1133">Transmembrane helix</keyword>
<dbReference type="SUPFAM" id="SSF56300">
    <property type="entry name" value="Metallo-dependent phosphatases"/>
    <property type="match status" value="1"/>
</dbReference>
<feature type="domain" description="Calcineurin-like phosphoesterase" evidence="2">
    <location>
        <begin position="130"/>
        <end position="285"/>
    </location>
</feature>
<dbReference type="PATRIC" id="fig|1461583.4.peg.1548"/>
<sequence>MFMIIIFIVLALYIAANYFVALQFATMFPSFALLSYSIVALLTLTTLATMLVRTKSVGAFIGKLGNYWMGLGLLAFVIFAISKLLPFPSFYIALSLTLLLFGYGVWHAKQIKLTNYEVTLSAPTAIKHAVLISDVHLGYIIDDKHFAKIVARINVLEPDVVLIAGDLFDSNFAAIKQPNKIAALLNTITAPSFLIWGNHDAGDTFDAMRAFIATTKVTLLEDEVTIINGLQLVGRKDIHPIGQQGLPRAPMPTLQAMPTIVLDHQPSTINNYHDVDLIVSGHTHKGQLFPFGLITKKLFTVDYGYKRLPSGVQVVVSSGVGFWGPPMRIGTKSEIVSLKLQ</sequence>
<keyword evidence="1" id="KW-0812">Transmembrane</keyword>
<feature type="transmembrane region" description="Helical" evidence="1">
    <location>
        <begin position="88"/>
        <end position="106"/>
    </location>
</feature>
<accession>A0A078MDP0</accession>
<dbReference type="Pfam" id="PF00149">
    <property type="entry name" value="Metallophos"/>
    <property type="match status" value="1"/>
</dbReference>
<protein>
    <submittedName>
        <fullName evidence="3">Putative metallophosphoesterase</fullName>
    </submittedName>
</protein>